<dbReference type="InterPro" id="IPR019734">
    <property type="entry name" value="TPR_rpt"/>
</dbReference>
<dbReference type="PANTHER" id="PTHR11006">
    <property type="entry name" value="PROTEIN ARGININE N-METHYLTRANSFERASE"/>
    <property type="match status" value="1"/>
</dbReference>
<accession>A0A4V5NWC7</accession>
<comment type="caution">
    <text evidence="6">The sequence shown here is derived from an EMBL/GenBank/DDBJ whole genome shotgun (WGS) entry which is preliminary data.</text>
</comment>
<evidence type="ECO:0000256" key="1">
    <source>
        <dbReference type="ARBA" id="ARBA00022603"/>
    </source>
</evidence>
<dbReference type="InterPro" id="IPR029063">
    <property type="entry name" value="SAM-dependent_MTases_sf"/>
</dbReference>
<proteinExistence type="predicted"/>
<dbReference type="PANTHER" id="PTHR11006:SF4">
    <property type="entry name" value="PROTEIN ARGININE N-METHYLTRANSFERASE 7"/>
    <property type="match status" value="1"/>
</dbReference>
<dbReference type="EMBL" id="SWCJ01000003">
    <property type="protein sequence ID" value="TKB56624.1"/>
    <property type="molecule type" value="Genomic_DNA"/>
</dbReference>
<reference evidence="6 7" key="1">
    <citation type="submission" date="2019-04" db="EMBL/GenBank/DDBJ databases">
        <authorList>
            <person name="Hwang J.C."/>
        </authorList>
    </citation>
    <scope>NUCLEOTIDE SEQUENCE [LARGE SCALE GENOMIC DNA]</scope>
    <source>
        <strain evidence="6 7">IMCC35002</strain>
    </source>
</reference>
<dbReference type="RefSeq" id="WP_136862428.1">
    <property type="nucleotide sequence ID" value="NZ_SWCJ01000003.1"/>
</dbReference>
<dbReference type="SMART" id="SM00028">
    <property type="entry name" value="TPR"/>
    <property type="match status" value="6"/>
</dbReference>
<dbReference type="CDD" id="cd02440">
    <property type="entry name" value="AdoMet_MTases"/>
    <property type="match status" value="1"/>
</dbReference>
<dbReference type="Gene3D" id="1.25.40.10">
    <property type="entry name" value="Tetratricopeptide repeat domain"/>
    <property type="match status" value="3"/>
</dbReference>
<dbReference type="GO" id="GO:0016274">
    <property type="term" value="F:protein-arginine N-methyltransferase activity"/>
    <property type="evidence" value="ECO:0007669"/>
    <property type="project" value="InterPro"/>
</dbReference>
<evidence type="ECO:0000256" key="2">
    <source>
        <dbReference type="ARBA" id="ARBA00022679"/>
    </source>
</evidence>
<keyword evidence="1" id="KW-0489">Methyltransferase</keyword>
<evidence type="ECO:0000313" key="7">
    <source>
        <dbReference type="Proteomes" id="UP000305675"/>
    </source>
</evidence>
<dbReference type="InterPro" id="IPR055135">
    <property type="entry name" value="PRMT_dom"/>
</dbReference>
<keyword evidence="2" id="KW-0808">Transferase</keyword>
<evidence type="ECO:0000313" key="6">
    <source>
        <dbReference type="EMBL" id="TKB56624.1"/>
    </source>
</evidence>
<organism evidence="6 7">
    <name type="scientific">Ferrimonas aestuarii</name>
    <dbReference type="NCBI Taxonomy" id="2569539"/>
    <lineage>
        <taxon>Bacteria</taxon>
        <taxon>Pseudomonadati</taxon>
        <taxon>Pseudomonadota</taxon>
        <taxon>Gammaproteobacteria</taxon>
        <taxon>Alteromonadales</taxon>
        <taxon>Ferrimonadaceae</taxon>
        <taxon>Ferrimonas</taxon>
    </lineage>
</organism>
<dbReference type="PROSITE" id="PS50005">
    <property type="entry name" value="TPR"/>
    <property type="match status" value="3"/>
</dbReference>
<dbReference type="Proteomes" id="UP000305675">
    <property type="component" value="Unassembled WGS sequence"/>
</dbReference>
<protein>
    <submittedName>
        <fullName evidence="6">Tetratricopeptide repeat protein</fullName>
    </submittedName>
</protein>
<evidence type="ECO:0000259" key="5">
    <source>
        <dbReference type="Pfam" id="PF22528"/>
    </source>
</evidence>
<dbReference type="Gene3D" id="2.70.160.11">
    <property type="entry name" value="Hnrnp arginine n-methyltransferase1"/>
    <property type="match status" value="1"/>
</dbReference>
<evidence type="ECO:0000256" key="4">
    <source>
        <dbReference type="PROSITE-ProRule" id="PRU00339"/>
    </source>
</evidence>
<dbReference type="Pfam" id="PF06325">
    <property type="entry name" value="PrmA"/>
    <property type="match status" value="1"/>
</dbReference>
<dbReference type="FunFam" id="3.40.50.150:FF:000071">
    <property type="entry name" value="Protein arginine N-methyltransferase 7"/>
    <property type="match status" value="1"/>
</dbReference>
<feature type="repeat" description="TPR" evidence="4">
    <location>
        <begin position="175"/>
        <end position="208"/>
    </location>
</feature>
<feature type="repeat" description="TPR" evidence="4">
    <location>
        <begin position="243"/>
        <end position="276"/>
    </location>
</feature>
<sequence length="584" mass="64657">MMSVTHRERLQHAIQCHQQGQLIEAIGLYQHLADEISTPELYNNLASAQMAAGMHQDAATTLNQGRADYPDHLELKLTLALHRAGSGRYLDAIALAEEVCIQQPDRPEFVVNLANIYYQAQQLEQAEATYRKVILLDPNSSMAHFNLGTLLHQKGALIQAQHAFDTVLTIAPEFYQASLHLGQVLATQGRYKDAVTQYQRVLAREPENPTVHNAIGMAFHVQGMVEQAQQHYHQALLITGDEEEGLVLLANSYRDLNDHTNAEHYYQRALQINPNNEIAQENLRALSTTKIAAWHLPMLADQIRNDAFQQAIQNQVKAGDHVLDIGTGSGLLAMMAAKAGAKQVTACEMIPELAEVATKVIEDNQLSNKITVVNQKSTQLSVGSALNQPANVLISEILDAGLLGEGVLPTFRHARANLLTDDAILIPQGAQVHAYLIQCESIKQLHPITEISGFDLSAFNQFNPRQNCITLTLTNTPHQKFTAPFLACEFDFRAPPPPASLTHPNRTEIAITATHSGELHGIAFWFDLQLDDEISLNSGPEAAPLHWGQTVYLFEQNRHVQQGESLRLAVLQSDTQLRFEVMDG</sequence>
<feature type="domain" description="Protein arginine N-methyltransferase" evidence="5">
    <location>
        <begin position="430"/>
        <end position="572"/>
    </location>
</feature>
<keyword evidence="7" id="KW-1185">Reference proteome</keyword>
<keyword evidence="3" id="KW-0949">S-adenosyl-L-methionine</keyword>
<dbReference type="InterPro" id="IPR011990">
    <property type="entry name" value="TPR-like_helical_dom_sf"/>
</dbReference>
<dbReference type="GO" id="GO:0042054">
    <property type="term" value="F:histone methyltransferase activity"/>
    <property type="evidence" value="ECO:0007669"/>
    <property type="project" value="TreeGrafter"/>
</dbReference>
<dbReference type="SUPFAM" id="SSF48452">
    <property type="entry name" value="TPR-like"/>
    <property type="match status" value="1"/>
</dbReference>
<feature type="repeat" description="TPR" evidence="4">
    <location>
        <begin position="107"/>
        <end position="140"/>
    </location>
</feature>
<dbReference type="PROSITE" id="PS51678">
    <property type="entry name" value="SAM_MT_PRMT"/>
    <property type="match status" value="1"/>
</dbReference>
<dbReference type="Gene3D" id="3.40.50.150">
    <property type="entry name" value="Vaccinia Virus protein VP39"/>
    <property type="match status" value="1"/>
</dbReference>
<evidence type="ECO:0000256" key="3">
    <source>
        <dbReference type="ARBA" id="ARBA00022691"/>
    </source>
</evidence>
<dbReference type="Pfam" id="PF22528">
    <property type="entry name" value="PRMT_C"/>
    <property type="match status" value="1"/>
</dbReference>
<dbReference type="OrthoDB" id="6110507at2"/>
<dbReference type="AlphaFoldDB" id="A0A4V5NWC7"/>
<keyword evidence="4" id="KW-0802">TPR repeat</keyword>
<dbReference type="SUPFAM" id="SSF53335">
    <property type="entry name" value="S-adenosyl-L-methionine-dependent methyltransferases"/>
    <property type="match status" value="1"/>
</dbReference>
<dbReference type="Pfam" id="PF00515">
    <property type="entry name" value="TPR_1"/>
    <property type="match status" value="1"/>
</dbReference>
<name>A0A4V5NWC7_9GAMM</name>
<dbReference type="Pfam" id="PF14559">
    <property type="entry name" value="TPR_19"/>
    <property type="match status" value="1"/>
</dbReference>
<dbReference type="GO" id="GO:0032259">
    <property type="term" value="P:methylation"/>
    <property type="evidence" value="ECO:0007669"/>
    <property type="project" value="UniProtKB-KW"/>
</dbReference>
<dbReference type="InterPro" id="IPR025799">
    <property type="entry name" value="Arg_MeTrfase"/>
</dbReference>
<gene>
    <name evidence="6" type="ORF">FCL42_05675</name>
</gene>
<dbReference type="Pfam" id="PF13414">
    <property type="entry name" value="TPR_11"/>
    <property type="match status" value="1"/>
</dbReference>